<keyword evidence="1" id="KW-0175">Coiled coil</keyword>
<feature type="compositionally biased region" description="Basic and acidic residues" evidence="2">
    <location>
        <begin position="108"/>
        <end position="119"/>
    </location>
</feature>
<dbReference type="Proteomes" id="UP000054886">
    <property type="component" value="Unassembled WGS sequence"/>
</dbReference>
<dbReference type="VEuPathDB" id="FungiDB:CAGL0L07282g"/>
<dbReference type="AlphaFoldDB" id="A0A0W0CBB6"/>
<feature type="compositionally biased region" description="Basic and acidic residues" evidence="2">
    <location>
        <begin position="137"/>
        <end position="168"/>
    </location>
</feature>
<proteinExistence type="predicted"/>
<feature type="region of interest" description="Disordered" evidence="2">
    <location>
        <begin position="284"/>
        <end position="303"/>
    </location>
</feature>
<evidence type="ECO:0000256" key="1">
    <source>
        <dbReference type="SAM" id="Coils"/>
    </source>
</evidence>
<name>A0A0W0CBB6_CANGB</name>
<gene>
    <name evidence="4" type="ORF">AO440_005133</name>
    <name evidence="3" type="ORF">AO440_005402</name>
</gene>
<dbReference type="EMBL" id="LLZZ01000153">
    <property type="protein sequence ID" value="KTA98415.1"/>
    <property type="molecule type" value="Genomic_DNA"/>
</dbReference>
<feature type="compositionally biased region" description="Basic residues" evidence="2">
    <location>
        <begin position="26"/>
        <end position="37"/>
    </location>
</feature>
<dbReference type="EMBL" id="LLZZ01000167">
    <property type="protein sequence ID" value="KTA96818.1"/>
    <property type="molecule type" value="Genomic_DNA"/>
</dbReference>
<feature type="coiled-coil region" evidence="1">
    <location>
        <begin position="189"/>
        <end position="265"/>
    </location>
</feature>
<feature type="compositionally biased region" description="Low complexity" evidence="2">
    <location>
        <begin position="57"/>
        <end position="71"/>
    </location>
</feature>
<dbReference type="VEuPathDB" id="FungiDB:GWK60_L07931"/>
<dbReference type="VEuPathDB" id="FungiDB:B1J91_L07282g"/>
<organism evidence="3 5">
    <name type="scientific">Candida glabrata</name>
    <name type="common">Yeast</name>
    <name type="synonym">Torulopsis glabrata</name>
    <dbReference type="NCBI Taxonomy" id="5478"/>
    <lineage>
        <taxon>Eukaryota</taxon>
        <taxon>Fungi</taxon>
        <taxon>Dikarya</taxon>
        <taxon>Ascomycota</taxon>
        <taxon>Saccharomycotina</taxon>
        <taxon>Saccharomycetes</taxon>
        <taxon>Saccharomycetales</taxon>
        <taxon>Saccharomycetaceae</taxon>
        <taxon>Nakaseomyces</taxon>
    </lineage>
</organism>
<evidence type="ECO:0000313" key="4">
    <source>
        <dbReference type="EMBL" id="KTA98415.1"/>
    </source>
</evidence>
<dbReference type="VEuPathDB" id="FungiDB:GVI51_L07161"/>
<evidence type="ECO:0000313" key="5">
    <source>
        <dbReference type="Proteomes" id="UP000054886"/>
    </source>
</evidence>
<feature type="compositionally biased region" description="Basic and acidic residues" evidence="2">
    <location>
        <begin position="1"/>
        <end position="25"/>
    </location>
</feature>
<feature type="compositionally biased region" description="Basic and acidic residues" evidence="2">
    <location>
        <begin position="38"/>
        <end position="47"/>
    </location>
</feature>
<feature type="compositionally biased region" description="Acidic residues" evidence="2">
    <location>
        <begin position="89"/>
        <end position="102"/>
    </location>
</feature>
<protein>
    <submittedName>
        <fullName evidence="3">Binder of USO1 and GRH1 protein 1</fullName>
    </submittedName>
</protein>
<sequence length="342" mass="38888">MSDTEEDKRAKQLEEARKRVEELKNKKNKKKNKKKKNKDKEGDDKAAAVEANDSANEITEATETADSTEALEVPDSKEATPAEEVKQTEDEEIETKDDDLQEESVVADTKEESILTEEAKVVDEAQKTIEDVEELTREVETKLQGDINEKKAAEEEYTDKKEEPKAQDGLDDMFGNDDNSNDFISTINKEKEADEISELKKEIEKLIAENKTLKFANIDHETVIEELQEENAKYKEMLELTQNDLQQVKNELLQTQVKLNEVSQNNNKPVNASPTLQFAKFNSNSETSNYAPSNSTGQTPKLNTYGIAQTQTVDRAMLQKWRNWNIDMTTWRSIGSGPIVEF</sequence>
<accession>A0A0W0CBB6</accession>
<feature type="compositionally biased region" description="Basic and acidic residues" evidence="2">
    <location>
        <begin position="74"/>
        <end position="88"/>
    </location>
</feature>
<reference evidence="3 5" key="1">
    <citation type="submission" date="2015-10" db="EMBL/GenBank/DDBJ databases">
        <title>Draft genomes sequences of Candida glabrata isolates 1A, 1B, 2A, 2B, 3A and 3B.</title>
        <authorList>
            <person name="Haavelsrud O.E."/>
            <person name="Gaustad P."/>
        </authorList>
    </citation>
    <scope>NUCLEOTIDE SEQUENCE [LARGE SCALE GENOMIC DNA]</scope>
    <source>
        <strain evidence="3">910700640</strain>
    </source>
</reference>
<feature type="region of interest" description="Disordered" evidence="2">
    <location>
        <begin position="137"/>
        <end position="178"/>
    </location>
</feature>
<comment type="caution">
    <text evidence="3">The sequence shown here is derived from an EMBL/GenBank/DDBJ whole genome shotgun (WGS) entry which is preliminary data.</text>
</comment>
<feature type="region of interest" description="Disordered" evidence="2">
    <location>
        <begin position="1"/>
        <end position="119"/>
    </location>
</feature>
<evidence type="ECO:0000256" key="2">
    <source>
        <dbReference type="SAM" id="MobiDB-lite"/>
    </source>
</evidence>
<evidence type="ECO:0000313" key="3">
    <source>
        <dbReference type="EMBL" id="KTA96818.1"/>
    </source>
</evidence>